<dbReference type="Pfam" id="PF00873">
    <property type="entry name" value="ACR_tran"/>
    <property type="match status" value="1"/>
</dbReference>
<accession>A0A645AM20</accession>
<dbReference type="PANTHER" id="PTHR32063">
    <property type="match status" value="1"/>
</dbReference>
<comment type="caution">
    <text evidence="2">The sequence shown here is derived from an EMBL/GenBank/DDBJ whole genome shotgun (WGS) entry which is preliminary data.</text>
</comment>
<gene>
    <name evidence="2" type="primary">mdtC_45</name>
    <name evidence="2" type="ORF">SDC9_100738</name>
</gene>
<dbReference type="AlphaFoldDB" id="A0A645AM20"/>
<dbReference type="Gene3D" id="1.20.1640.10">
    <property type="entry name" value="Multidrug efflux transporter AcrB transmembrane domain"/>
    <property type="match status" value="1"/>
</dbReference>
<reference evidence="2" key="1">
    <citation type="submission" date="2019-08" db="EMBL/GenBank/DDBJ databases">
        <authorList>
            <person name="Kucharzyk K."/>
            <person name="Murdoch R.W."/>
            <person name="Higgins S."/>
            <person name="Loffler F."/>
        </authorList>
    </citation>
    <scope>NUCLEOTIDE SEQUENCE</scope>
</reference>
<feature type="transmembrane region" description="Helical" evidence="1">
    <location>
        <begin position="28"/>
        <end position="53"/>
    </location>
</feature>
<evidence type="ECO:0000313" key="2">
    <source>
        <dbReference type="EMBL" id="MPM53966.1"/>
    </source>
</evidence>
<dbReference type="EMBL" id="VSSQ01014583">
    <property type="protein sequence ID" value="MPM53966.1"/>
    <property type="molecule type" value="Genomic_DNA"/>
</dbReference>
<dbReference type="InterPro" id="IPR001036">
    <property type="entry name" value="Acrflvin-R"/>
</dbReference>
<organism evidence="2">
    <name type="scientific">bioreactor metagenome</name>
    <dbReference type="NCBI Taxonomy" id="1076179"/>
    <lineage>
        <taxon>unclassified sequences</taxon>
        <taxon>metagenomes</taxon>
        <taxon>ecological metagenomes</taxon>
    </lineage>
</organism>
<dbReference type="GO" id="GO:0042910">
    <property type="term" value="F:xenobiotic transmembrane transporter activity"/>
    <property type="evidence" value="ECO:0007669"/>
    <property type="project" value="TreeGrafter"/>
</dbReference>
<sequence length="67" mass="7033">MTALSTVIGMLPIAISSGAGSEWKNGLGWALIGGMTSSMLLSLVIVPVVYIIVESAKDLLMKKLKRA</sequence>
<dbReference type="PANTHER" id="PTHR32063:SF24">
    <property type="entry name" value="CATION EFFLUX SYSTEM (ACRB_ACRD_ACRF FAMILY)"/>
    <property type="match status" value="1"/>
</dbReference>
<name>A0A645AM20_9ZZZZ</name>
<keyword evidence="1" id="KW-0812">Transmembrane</keyword>
<proteinExistence type="predicted"/>
<protein>
    <submittedName>
        <fullName evidence="2">Multidrug resistance protein MdtC</fullName>
    </submittedName>
</protein>
<evidence type="ECO:0000256" key="1">
    <source>
        <dbReference type="SAM" id="Phobius"/>
    </source>
</evidence>
<keyword evidence="1" id="KW-1133">Transmembrane helix</keyword>
<dbReference type="SUPFAM" id="SSF82866">
    <property type="entry name" value="Multidrug efflux transporter AcrB transmembrane domain"/>
    <property type="match status" value="1"/>
</dbReference>
<dbReference type="GO" id="GO:0005886">
    <property type="term" value="C:plasma membrane"/>
    <property type="evidence" value="ECO:0007669"/>
    <property type="project" value="TreeGrafter"/>
</dbReference>
<keyword evidence="1" id="KW-0472">Membrane</keyword>